<protein>
    <recommendedName>
        <fullName evidence="5">HotDog ACOT-type domain-containing protein</fullName>
    </recommendedName>
</protein>
<dbReference type="InterPro" id="IPR033120">
    <property type="entry name" value="HOTDOG_ACOT"/>
</dbReference>
<sequence length="452" mass="50249">MFISRTNRTPKSLLARSVTKKLFSLSAHGVAPEATSSTLISSSATPVPVSLPAKGLSEKVKKGPLDKLHSNCSGKIIATPGGPARFISPTADFLPSDNKVFTVRPVTSWIDKLASKHGSPASHFGNIDTTKKYQKRELIQKSMQDSYTEIIMPFKSDKTLLEEYINEGGTLRNGKIMEDLDAMAGAIAYKHADDGKPDSSPLTMVTASVDRIDLLKPLGVADIRLCGHVSYVGNSSMEIFMKMEEINSEAPEKPGDTILVARFTMVARDTITGKAAQVNPILLKNDTEKTLFQIGDDHKARKRLASDASLTRFPPTQEERVLIHDLYLEYTEYENPQSKIKKPSNVEWMSDTKMSAVHIMQPQDRNIHDKAVYSEGGDQRSFQVMVQADILDLHKRTRETTNTFWFTFSDPVNATPRIMPKTYAESMLYIEGRRRKLIGNHMAGVSKKLSLT</sequence>
<feature type="domain" description="HotDog ACOT-type" evidence="5">
    <location>
        <begin position="141"/>
        <end position="271"/>
    </location>
</feature>
<dbReference type="Proteomes" id="UP000703661">
    <property type="component" value="Unassembled WGS sequence"/>
</dbReference>
<evidence type="ECO:0000256" key="2">
    <source>
        <dbReference type="ARBA" id="ARBA00022737"/>
    </source>
</evidence>
<dbReference type="Gene3D" id="3.10.129.10">
    <property type="entry name" value="Hotdog Thioesterase"/>
    <property type="match status" value="2"/>
</dbReference>
<accession>A0A9P6N147</accession>
<comment type="similarity">
    <text evidence="1">Belongs to the acyl coenzyme A hydrolase family.</text>
</comment>
<dbReference type="InterPro" id="IPR006683">
    <property type="entry name" value="Thioestr_dom"/>
</dbReference>
<proteinExistence type="inferred from homology"/>
<evidence type="ECO:0000259" key="5">
    <source>
        <dbReference type="PROSITE" id="PS51770"/>
    </source>
</evidence>
<dbReference type="EMBL" id="JAAAID010000170">
    <property type="protein sequence ID" value="KAG0021252.1"/>
    <property type="molecule type" value="Genomic_DNA"/>
</dbReference>
<evidence type="ECO:0000256" key="1">
    <source>
        <dbReference type="ARBA" id="ARBA00010458"/>
    </source>
</evidence>
<dbReference type="GO" id="GO:0006637">
    <property type="term" value="P:acyl-CoA metabolic process"/>
    <property type="evidence" value="ECO:0007669"/>
    <property type="project" value="TreeGrafter"/>
</dbReference>
<keyword evidence="3" id="KW-0378">Hydrolase</keyword>
<dbReference type="InterPro" id="IPR029069">
    <property type="entry name" value="HotDog_dom_sf"/>
</dbReference>
<dbReference type="GO" id="GO:0047617">
    <property type="term" value="F:fatty acyl-CoA hydrolase activity"/>
    <property type="evidence" value="ECO:0007669"/>
    <property type="project" value="TreeGrafter"/>
</dbReference>
<dbReference type="GO" id="GO:0005739">
    <property type="term" value="C:mitochondrion"/>
    <property type="evidence" value="ECO:0007669"/>
    <property type="project" value="TreeGrafter"/>
</dbReference>
<dbReference type="PANTHER" id="PTHR12655:SF0">
    <property type="entry name" value="ACYL-COENZYME A THIOESTERASE 9, MITOCHONDRIAL"/>
    <property type="match status" value="1"/>
</dbReference>
<dbReference type="AlphaFoldDB" id="A0A9P6N147"/>
<keyword evidence="2" id="KW-0677">Repeat</keyword>
<keyword evidence="4" id="KW-0809">Transit peptide</keyword>
<dbReference type="Pfam" id="PF03061">
    <property type="entry name" value="4HBT"/>
    <property type="match status" value="1"/>
</dbReference>
<evidence type="ECO:0000313" key="7">
    <source>
        <dbReference type="Proteomes" id="UP000703661"/>
    </source>
</evidence>
<evidence type="ECO:0000256" key="3">
    <source>
        <dbReference type="ARBA" id="ARBA00022801"/>
    </source>
</evidence>
<comment type="caution">
    <text evidence="6">The sequence shown here is derived from an EMBL/GenBank/DDBJ whole genome shotgun (WGS) entry which is preliminary data.</text>
</comment>
<reference evidence="6" key="1">
    <citation type="journal article" date="2020" name="Fungal Divers.">
        <title>Resolving the Mortierellaceae phylogeny through synthesis of multi-gene phylogenetics and phylogenomics.</title>
        <authorList>
            <person name="Vandepol N."/>
            <person name="Liber J."/>
            <person name="Desiro A."/>
            <person name="Na H."/>
            <person name="Kennedy M."/>
            <person name="Barry K."/>
            <person name="Grigoriev I.V."/>
            <person name="Miller A.N."/>
            <person name="O'Donnell K."/>
            <person name="Stajich J.E."/>
            <person name="Bonito G."/>
        </authorList>
    </citation>
    <scope>NUCLEOTIDE SEQUENCE</scope>
    <source>
        <strain evidence="6">NRRL 2769</strain>
    </source>
</reference>
<keyword evidence="7" id="KW-1185">Reference proteome</keyword>
<dbReference type="PROSITE" id="PS51770">
    <property type="entry name" value="HOTDOG_ACOT"/>
    <property type="match status" value="1"/>
</dbReference>
<dbReference type="CDD" id="cd03442">
    <property type="entry name" value="BFIT_BACH"/>
    <property type="match status" value="1"/>
</dbReference>
<name>A0A9P6N147_9FUNG</name>
<evidence type="ECO:0000313" key="6">
    <source>
        <dbReference type="EMBL" id="KAG0021252.1"/>
    </source>
</evidence>
<dbReference type="SUPFAM" id="SSF54637">
    <property type="entry name" value="Thioesterase/thiol ester dehydrase-isomerase"/>
    <property type="match status" value="1"/>
</dbReference>
<evidence type="ECO:0000256" key="4">
    <source>
        <dbReference type="ARBA" id="ARBA00022946"/>
    </source>
</evidence>
<organism evidence="6 7">
    <name type="scientific">Entomortierella chlamydospora</name>
    <dbReference type="NCBI Taxonomy" id="101097"/>
    <lineage>
        <taxon>Eukaryota</taxon>
        <taxon>Fungi</taxon>
        <taxon>Fungi incertae sedis</taxon>
        <taxon>Mucoromycota</taxon>
        <taxon>Mortierellomycotina</taxon>
        <taxon>Mortierellomycetes</taxon>
        <taxon>Mortierellales</taxon>
        <taxon>Mortierellaceae</taxon>
        <taxon>Entomortierella</taxon>
    </lineage>
</organism>
<dbReference type="PANTHER" id="PTHR12655">
    <property type="entry name" value="ACYL-COA THIOESTERASE"/>
    <property type="match status" value="1"/>
</dbReference>
<gene>
    <name evidence="6" type="ORF">BGZ80_002782</name>
</gene>